<keyword evidence="1" id="KW-0472">Membrane</keyword>
<protein>
    <recommendedName>
        <fullName evidence="2">DUF6534 domain-containing protein</fullName>
    </recommendedName>
</protein>
<keyword evidence="4" id="KW-1185">Reference proteome</keyword>
<dbReference type="EMBL" id="JARJCM010000130">
    <property type="protein sequence ID" value="KAJ7027022.1"/>
    <property type="molecule type" value="Genomic_DNA"/>
</dbReference>
<dbReference type="AlphaFoldDB" id="A0AAD6WVQ8"/>
<reference evidence="3" key="1">
    <citation type="submission" date="2023-03" db="EMBL/GenBank/DDBJ databases">
        <title>Massive genome expansion in bonnet fungi (Mycena s.s.) driven by repeated elements and novel gene families across ecological guilds.</title>
        <authorList>
            <consortium name="Lawrence Berkeley National Laboratory"/>
            <person name="Harder C.B."/>
            <person name="Miyauchi S."/>
            <person name="Viragh M."/>
            <person name="Kuo A."/>
            <person name="Thoen E."/>
            <person name="Andreopoulos B."/>
            <person name="Lu D."/>
            <person name="Skrede I."/>
            <person name="Drula E."/>
            <person name="Henrissat B."/>
            <person name="Morin E."/>
            <person name="Kohler A."/>
            <person name="Barry K."/>
            <person name="LaButti K."/>
            <person name="Morin E."/>
            <person name="Salamov A."/>
            <person name="Lipzen A."/>
            <person name="Mereny Z."/>
            <person name="Hegedus B."/>
            <person name="Baldrian P."/>
            <person name="Stursova M."/>
            <person name="Weitz H."/>
            <person name="Taylor A."/>
            <person name="Grigoriev I.V."/>
            <person name="Nagy L.G."/>
            <person name="Martin F."/>
            <person name="Kauserud H."/>
        </authorList>
    </citation>
    <scope>NUCLEOTIDE SEQUENCE</scope>
    <source>
        <strain evidence="3">CBHHK200</strain>
    </source>
</reference>
<dbReference type="PANTHER" id="PTHR40465:SF1">
    <property type="entry name" value="DUF6534 DOMAIN-CONTAINING PROTEIN"/>
    <property type="match status" value="1"/>
</dbReference>
<keyword evidence="1" id="KW-1133">Transmembrane helix</keyword>
<feature type="domain" description="DUF6534" evidence="2">
    <location>
        <begin position="177"/>
        <end position="255"/>
    </location>
</feature>
<gene>
    <name evidence="3" type="ORF">C8F04DRAFT_1295606</name>
</gene>
<feature type="transmembrane region" description="Helical" evidence="1">
    <location>
        <begin position="230"/>
        <end position="253"/>
    </location>
</feature>
<dbReference type="InterPro" id="IPR045339">
    <property type="entry name" value="DUF6534"/>
</dbReference>
<keyword evidence="1" id="KW-0812">Transmembrane</keyword>
<sequence length="347" mass="38415">MPTLPPASRAAPGVSFDLNTTFGALEIGILVALFLSGMVTVQVLSYCRRYWSDSWVLKCVVGICWVLDLGHSIAICHTLYTITVTQFGQVESLLIPPLSLDTSILLSGFIGPLEQGWFTYRLYRLTKSLPLPLFCISLALARFVGITGLGTIALHRYPISEYNERAGWLIEAIVIVSAALDTILVSALCYYLSSWRLDKSRVLHKLVNQIMIWTVEAGGSDDFLTMKNNYVYVGFFVVLPKLFANSLLLSLNAREQFSKVIRSNAASLAVRNASTMAEVEMSRLPSSLTTSEGVDILGIRSPAQQYYADKDGVTFGRMEFPAYAYDDGVLTFVIQKSLHLVTDEPRP</sequence>
<dbReference type="Pfam" id="PF20152">
    <property type="entry name" value="DUF6534"/>
    <property type="match status" value="1"/>
</dbReference>
<name>A0AAD6WVQ8_9AGAR</name>
<comment type="caution">
    <text evidence="3">The sequence shown here is derived from an EMBL/GenBank/DDBJ whole genome shotgun (WGS) entry which is preliminary data.</text>
</comment>
<dbReference type="Proteomes" id="UP001218188">
    <property type="component" value="Unassembled WGS sequence"/>
</dbReference>
<feature type="transmembrane region" description="Helical" evidence="1">
    <location>
        <begin position="131"/>
        <end position="154"/>
    </location>
</feature>
<feature type="transmembrane region" description="Helical" evidence="1">
    <location>
        <begin position="55"/>
        <end position="80"/>
    </location>
</feature>
<organism evidence="3 4">
    <name type="scientific">Mycena alexandri</name>
    <dbReference type="NCBI Taxonomy" id="1745969"/>
    <lineage>
        <taxon>Eukaryota</taxon>
        <taxon>Fungi</taxon>
        <taxon>Dikarya</taxon>
        <taxon>Basidiomycota</taxon>
        <taxon>Agaricomycotina</taxon>
        <taxon>Agaricomycetes</taxon>
        <taxon>Agaricomycetidae</taxon>
        <taxon>Agaricales</taxon>
        <taxon>Marasmiineae</taxon>
        <taxon>Mycenaceae</taxon>
        <taxon>Mycena</taxon>
    </lineage>
</organism>
<feature type="transmembrane region" description="Helical" evidence="1">
    <location>
        <begin position="20"/>
        <end position="43"/>
    </location>
</feature>
<proteinExistence type="predicted"/>
<evidence type="ECO:0000256" key="1">
    <source>
        <dbReference type="SAM" id="Phobius"/>
    </source>
</evidence>
<evidence type="ECO:0000259" key="2">
    <source>
        <dbReference type="Pfam" id="PF20152"/>
    </source>
</evidence>
<evidence type="ECO:0000313" key="3">
    <source>
        <dbReference type="EMBL" id="KAJ7027022.1"/>
    </source>
</evidence>
<accession>A0AAD6WVQ8</accession>
<dbReference type="PANTHER" id="PTHR40465">
    <property type="entry name" value="CHROMOSOME 1, WHOLE GENOME SHOTGUN SEQUENCE"/>
    <property type="match status" value="1"/>
</dbReference>
<feature type="transmembrane region" description="Helical" evidence="1">
    <location>
        <begin position="166"/>
        <end position="193"/>
    </location>
</feature>
<evidence type="ECO:0000313" key="4">
    <source>
        <dbReference type="Proteomes" id="UP001218188"/>
    </source>
</evidence>